<keyword evidence="6" id="KW-1185">Reference proteome</keyword>
<dbReference type="Gene3D" id="1.10.287.110">
    <property type="entry name" value="DnaJ domain"/>
    <property type="match status" value="1"/>
</dbReference>
<dbReference type="PROSITE" id="PS50076">
    <property type="entry name" value="DNAJ_2"/>
    <property type="match status" value="1"/>
</dbReference>
<evidence type="ECO:0000313" key="6">
    <source>
        <dbReference type="Proteomes" id="UP000182491"/>
    </source>
</evidence>
<dbReference type="GO" id="GO:0044571">
    <property type="term" value="P:[2Fe-2S] cluster assembly"/>
    <property type="evidence" value="ECO:0007669"/>
    <property type="project" value="InterPro"/>
</dbReference>
<feature type="domain" description="J" evidence="4">
    <location>
        <begin position="3"/>
        <end position="75"/>
    </location>
</feature>
<dbReference type="Gene3D" id="1.20.1280.20">
    <property type="entry name" value="HscB, C-terminal domain"/>
    <property type="match status" value="1"/>
</dbReference>
<dbReference type="InterPro" id="IPR001623">
    <property type="entry name" value="DnaJ_domain"/>
</dbReference>
<keyword evidence="2" id="KW-0143">Chaperone</keyword>
<comment type="function">
    <text evidence="3">Co-chaperone involved in the maturation of iron-sulfur cluster-containing proteins. Seems to help targeting proteins to be folded toward HscA.</text>
</comment>
<gene>
    <name evidence="5" type="ORF">SAMN04487941_3813</name>
</gene>
<evidence type="ECO:0000259" key="4">
    <source>
        <dbReference type="PROSITE" id="PS50076"/>
    </source>
</evidence>
<dbReference type="GO" id="GO:0001671">
    <property type="term" value="F:ATPase activator activity"/>
    <property type="evidence" value="ECO:0007669"/>
    <property type="project" value="InterPro"/>
</dbReference>
<name>A0A1I7KL16_9BACT</name>
<dbReference type="PANTHER" id="PTHR14021:SF15">
    <property type="entry name" value="IRON-SULFUR CLUSTER CO-CHAPERONE PROTEIN HSCB"/>
    <property type="match status" value="1"/>
</dbReference>
<dbReference type="InterPro" id="IPR004640">
    <property type="entry name" value="HscB"/>
</dbReference>
<dbReference type="InterPro" id="IPR036869">
    <property type="entry name" value="J_dom_sf"/>
</dbReference>
<protein>
    <submittedName>
        <fullName evidence="5">Molecular chaperone HscB</fullName>
    </submittedName>
</protein>
<dbReference type="NCBIfam" id="TIGR00714">
    <property type="entry name" value="hscB"/>
    <property type="match status" value="1"/>
</dbReference>
<dbReference type="EMBL" id="FPCA01000006">
    <property type="protein sequence ID" value="SFU98081.1"/>
    <property type="molecule type" value="Genomic_DNA"/>
</dbReference>
<dbReference type="PANTHER" id="PTHR14021">
    <property type="entry name" value="IRON-SULFUR CLUSTER CO-CHAPERONE PROTEIN HSCB"/>
    <property type="match status" value="1"/>
</dbReference>
<comment type="similarity">
    <text evidence="1">Belongs to the HscB family.</text>
</comment>
<evidence type="ECO:0000256" key="2">
    <source>
        <dbReference type="ARBA" id="ARBA00023186"/>
    </source>
</evidence>
<dbReference type="Pfam" id="PF07743">
    <property type="entry name" value="HSCB_C"/>
    <property type="match status" value="1"/>
</dbReference>
<organism evidence="5 6">
    <name type="scientific">Pontibacter akesuensis</name>
    <dbReference type="NCBI Taxonomy" id="388950"/>
    <lineage>
        <taxon>Bacteria</taxon>
        <taxon>Pseudomonadati</taxon>
        <taxon>Bacteroidota</taxon>
        <taxon>Cytophagia</taxon>
        <taxon>Cytophagales</taxon>
        <taxon>Hymenobacteraceae</taxon>
        <taxon>Pontibacter</taxon>
    </lineage>
</organism>
<dbReference type="Proteomes" id="UP000182491">
    <property type="component" value="Unassembled WGS sequence"/>
</dbReference>
<reference evidence="6" key="1">
    <citation type="submission" date="2016-10" db="EMBL/GenBank/DDBJ databases">
        <authorList>
            <person name="Varghese N."/>
        </authorList>
    </citation>
    <scope>NUCLEOTIDE SEQUENCE [LARGE SCALE GENOMIC DNA]</scope>
    <source>
        <strain evidence="6">DSM 18820</strain>
    </source>
</reference>
<dbReference type="AlphaFoldDB" id="A0A1I7KL16"/>
<sequence length="178" mass="21065">MSNYFEFYNIPESFLLDEKALKNTYYKLSREYHPDFFANEPQEKQQEILQLSTQNTNAYRTLSDPDLRMQYILKEHGLLEEGGKNELPSDFLMEMMELNEELMELEFDMDADKLHEIGEKTTGVTAQLDNDVLPVLQRYPELHGVTKEEALKEVKTYYLKKKYLLRIQESLSKFATRS</sequence>
<proteinExistence type="inferred from homology"/>
<dbReference type="SUPFAM" id="SSF47144">
    <property type="entry name" value="HSC20 (HSCB), C-terminal oligomerisation domain"/>
    <property type="match status" value="1"/>
</dbReference>
<dbReference type="STRING" id="388950.GCA_001611675_02809"/>
<evidence type="ECO:0000256" key="3">
    <source>
        <dbReference type="ARBA" id="ARBA00025596"/>
    </source>
</evidence>
<evidence type="ECO:0000313" key="5">
    <source>
        <dbReference type="EMBL" id="SFU98081.1"/>
    </source>
</evidence>
<accession>A0A1I7KL16</accession>
<dbReference type="SMART" id="SM00271">
    <property type="entry name" value="DnaJ"/>
    <property type="match status" value="1"/>
</dbReference>
<evidence type="ECO:0000256" key="1">
    <source>
        <dbReference type="ARBA" id="ARBA00010476"/>
    </source>
</evidence>
<dbReference type="RefSeq" id="WP_068838752.1">
    <property type="nucleotide sequence ID" value="NZ_BMXC01000005.1"/>
</dbReference>
<dbReference type="CDD" id="cd06257">
    <property type="entry name" value="DnaJ"/>
    <property type="match status" value="1"/>
</dbReference>
<dbReference type="SUPFAM" id="SSF46565">
    <property type="entry name" value="Chaperone J-domain"/>
    <property type="match status" value="1"/>
</dbReference>
<dbReference type="GO" id="GO:0051259">
    <property type="term" value="P:protein complex oligomerization"/>
    <property type="evidence" value="ECO:0007669"/>
    <property type="project" value="InterPro"/>
</dbReference>
<dbReference type="InterPro" id="IPR009073">
    <property type="entry name" value="HscB_oligo_C"/>
</dbReference>
<dbReference type="OrthoDB" id="287587at2"/>
<dbReference type="InterPro" id="IPR036386">
    <property type="entry name" value="HscB_C_sf"/>
</dbReference>
<dbReference type="GO" id="GO:0051087">
    <property type="term" value="F:protein-folding chaperone binding"/>
    <property type="evidence" value="ECO:0007669"/>
    <property type="project" value="InterPro"/>
</dbReference>
<dbReference type="Pfam" id="PF00226">
    <property type="entry name" value="DnaJ"/>
    <property type="match status" value="1"/>
</dbReference>